<feature type="compositionally biased region" description="Basic and acidic residues" evidence="1">
    <location>
        <begin position="18"/>
        <end position="28"/>
    </location>
</feature>
<reference evidence="3" key="4">
    <citation type="submission" date="2025-05" db="UniProtKB">
        <authorList>
            <consortium name="EnsemblFungi"/>
        </authorList>
    </citation>
    <scope>IDENTIFICATION</scope>
    <source>
        <strain evidence="3">isolate 1-1 / race 1 (BBBD)</strain>
    </source>
</reference>
<evidence type="ECO:0000313" key="4">
    <source>
        <dbReference type="Proteomes" id="UP000005240"/>
    </source>
</evidence>
<organism evidence="2">
    <name type="scientific">Puccinia triticina (isolate 1-1 / race 1 (BBBD))</name>
    <name type="common">Brown leaf rust fungus</name>
    <dbReference type="NCBI Taxonomy" id="630390"/>
    <lineage>
        <taxon>Eukaryota</taxon>
        <taxon>Fungi</taxon>
        <taxon>Dikarya</taxon>
        <taxon>Basidiomycota</taxon>
        <taxon>Pucciniomycotina</taxon>
        <taxon>Pucciniomycetes</taxon>
        <taxon>Pucciniales</taxon>
        <taxon>Pucciniaceae</taxon>
        <taxon>Puccinia</taxon>
    </lineage>
</organism>
<dbReference type="VEuPathDB" id="FungiDB:PTTG_27400"/>
<reference evidence="3 4" key="3">
    <citation type="journal article" date="2017" name="G3 (Bethesda)">
        <title>Comparative analysis highlights variable genome content of wheat rusts and divergence of the mating loci.</title>
        <authorList>
            <person name="Cuomo C.A."/>
            <person name="Bakkeren G."/>
            <person name="Khalil H.B."/>
            <person name="Panwar V."/>
            <person name="Joly D."/>
            <person name="Linning R."/>
            <person name="Sakthikumar S."/>
            <person name="Song X."/>
            <person name="Adiconis X."/>
            <person name="Fan L."/>
            <person name="Goldberg J.M."/>
            <person name="Levin J.Z."/>
            <person name="Young S."/>
            <person name="Zeng Q."/>
            <person name="Anikster Y."/>
            <person name="Bruce M."/>
            <person name="Wang M."/>
            <person name="Yin C."/>
            <person name="McCallum B."/>
            <person name="Szabo L.J."/>
            <person name="Hulbert S."/>
            <person name="Chen X."/>
            <person name="Fellers J.P."/>
        </authorList>
    </citation>
    <scope>NUCLEOTIDE SEQUENCE</scope>
    <source>
        <strain evidence="3">isolate 1-1 / race 1 (BBBD)</strain>
        <strain evidence="4">Isolate 1-1 / race 1 (BBBD)</strain>
    </source>
</reference>
<evidence type="ECO:0000256" key="1">
    <source>
        <dbReference type="SAM" id="MobiDB-lite"/>
    </source>
</evidence>
<dbReference type="EMBL" id="ADAS02000054">
    <property type="protein sequence ID" value="OAV93116.1"/>
    <property type="molecule type" value="Genomic_DNA"/>
</dbReference>
<feature type="region of interest" description="Disordered" evidence="1">
    <location>
        <begin position="1"/>
        <end position="55"/>
    </location>
</feature>
<keyword evidence="4" id="KW-1185">Reference proteome</keyword>
<feature type="compositionally biased region" description="Polar residues" evidence="1">
    <location>
        <begin position="29"/>
        <end position="41"/>
    </location>
</feature>
<evidence type="ECO:0000313" key="2">
    <source>
        <dbReference type="EMBL" id="OAV93116.1"/>
    </source>
</evidence>
<sequence length="55" mass="5928">MEADNPNLFLPVSSSHSTNRDANMDRETNQNGQVDASLQTHSNQPSQQPSASSVS</sequence>
<feature type="compositionally biased region" description="Low complexity" evidence="1">
    <location>
        <begin position="42"/>
        <end position="55"/>
    </location>
</feature>
<accession>A0A180GJZ9</accession>
<dbReference type="EnsemblFungi" id="PTTG_27400-t43_1">
    <property type="protein sequence ID" value="PTTG_27400-t43_1-p1"/>
    <property type="gene ID" value="PTTG_27400"/>
</dbReference>
<name>A0A180GJZ9_PUCT1</name>
<dbReference type="Proteomes" id="UP000005240">
    <property type="component" value="Unassembled WGS sequence"/>
</dbReference>
<reference evidence="2" key="1">
    <citation type="submission" date="2009-11" db="EMBL/GenBank/DDBJ databases">
        <authorList>
            <consortium name="The Broad Institute Genome Sequencing Platform"/>
            <person name="Ward D."/>
            <person name="Feldgarden M."/>
            <person name="Earl A."/>
            <person name="Young S.K."/>
            <person name="Zeng Q."/>
            <person name="Koehrsen M."/>
            <person name="Alvarado L."/>
            <person name="Berlin A."/>
            <person name="Bochicchio J."/>
            <person name="Borenstein D."/>
            <person name="Chapman S.B."/>
            <person name="Chen Z."/>
            <person name="Engels R."/>
            <person name="Freedman E."/>
            <person name="Gellesch M."/>
            <person name="Goldberg J."/>
            <person name="Griggs A."/>
            <person name="Gujja S."/>
            <person name="Heilman E."/>
            <person name="Heiman D."/>
            <person name="Hepburn T."/>
            <person name="Howarth C."/>
            <person name="Jen D."/>
            <person name="Larson L."/>
            <person name="Lewis B."/>
            <person name="Mehta T."/>
            <person name="Park D."/>
            <person name="Pearson M."/>
            <person name="Roberts A."/>
            <person name="Saif S."/>
            <person name="Shea T."/>
            <person name="Shenoy N."/>
            <person name="Sisk P."/>
            <person name="Stolte C."/>
            <person name="Sykes S."/>
            <person name="Thomson T."/>
            <person name="Walk T."/>
            <person name="White J."/>
            <person name="Yandava C."/>
            <person name="Izard J."/>
            <person name="Baranova O.V."/>
            <person name="Blanton J.M."/>
            <person name="Tanner A.C."/>
            <person name="Dewhirst F.E."/>
            <person name="Haas B."/>
            <person name="Nusbaum C."/>
            <person name="Birren B."/>
        </authorList>
    </citation>
    <scope>NUCLEOTIDE SEQUENCE [LARGE SCALE GENOMIC DNA]</scope>
    <source>
        <strain evidence="2">1-1 BBBD Race 1</strain>
    </source>
</reference>
<evidence type="ECO:0000313" key="3">
    <source>
        <dbReference type="EnsemblFungi" id="PTTG_27400-t43_1-p1"/>
    </source>
</evidence>
<reference evidence="2" key="2">
    <citation type="submission" date="2016-05" db="EMBL/GenBank/DDBJ databases">
        <title>Comparative analysis highlights variable genome content of wheat rusts and divergence of the mating loci.</title>
        <authorList>
            <person name="Cuomo C.A."/>
            <person name="Bakkeren G."/>
            <person name="Szabo L."/>
            <person name="Khalil H."/>
            <person name="Joly D."/>
            <person name="Goldberg J."/>
            <person name="Young S."/>
            <person name="Zeng Q."/>
            <person name="Fellers J."/>
        </authorList>
    </citation>
    <scope>NUCLEOTIDE SEQUENCE [LARGE SCALE GENOMIC DNA]</scope>
    <source>
        <strain evidence="2">1-1 BBBD Race 1</strain>
    </source>
</reference>
<dbReference type="AlphaFoldDB" id="A0A180GJZ9"/>
<protein>
    <submittedName>
        <fullName evidence="2 3">Uncharacterized protein</fullName>
    </submittedName>
</protein>
<gene>
    <name evidence="2" type="ORF">PTTG_27400</name>
</gene>
<proteinExistence type="predicted"/>